<reference evidence="2 3" key="1">
    <citation type="submission" date="2024-02" db="EMBL/GenBank/DDBJ databases">
        <authorList>
            <person name="Chen Y."/>
            <person name="Shah S."/>
            <person name="Dougan E. K."/>
            <person name="Thang M."/>
            <person name="Chan C."/>
        </authorList>
    </citation>
    <scope>NUCLEOTIDE SEQUENCE [LARGE SCALE GENOMIC DNA]</scope>
</reference>
<evidence type="ECO:0000313" key="2">
    <source>
        <dbReference type="EMBL" id="CAK8992943.1"/>
    </source>
</evidence>
<name>A0ABP0HTB9_9DINO</name>
<proteinExistence type="predicted"/>
<sequence>MPLSLHPSNKQVYVIEIPSDSSLGRSDADFSNINHWLVDMEGNHLCNPMVQVFANGKLGTLKGGLLHLSDARSVLSKEDLCDLAMEDTSVRLTNKRKCMQDAQEVGSMKRHCSDQSLADSEEALSKLQEKENELTQKLALFNQVLAQMTAPNSNRPEKSEDDTWIDHFKLLVGSDIPEAPATFQNSSLSYQEVLIRLAQHIGFITTALQKAKNGHARAVQKKLIKEKHLAKKEQRLKRKVEETFGENAELERKKMKSKQRRRQQYFAKKKSKAKAKTLKRRARQYKTIDNGEFPQPLRAPRRVITIEKKLSVLDRWEELVEQKKKAQEAAQEPRPVGVPRAKMKEWKAAVKEAKKKSRLALLKTIRHEFPDIVGGCQPFKWKKTAEREGWRHLPQFIQARCSATANEWRSRLSLAKKGRSIGGAVPHCIQRELDLLIMEHSSGMSGVSERKEIVTMEHVATTVSSLVKDWNESLDGRVNMVQEWNRSIEQDFNDGKISAEAALAGYEPVPQKIPTPTTAWVRWWKSTWGWSMLTRAGEESTWLPYDHPDMEASRRHTASLISEKGVHKYLILNYDQLWRNCWQMSHYKLCFKHRSGAGKRVRKLAAGMREDKKIHSVRGSRRSVTVLTTSWSDGTPGPIAFCVAEGHISGQDIVDYNLKNYGRSMVVTSGGSSHFMTGETMMIMMEQLISPALKLQRERHGLSDQDRAALLCDAWTGSFSKHGGLDFRRSTWFTSHNCEPPRLQPGGWSTHGQPVDSMHQSFRQEIRKVDLASTGHVCDLRNRARFEDLDIKASGQIAASVQNMRRVLELSLQAWNSIPIRVFQASWIVTGYFESSHFPPIDQTPSDIGAAQKVLDPAGVSGGSLPGTPQFCHKYEWQVQDEDTPDEWHGLPYEIAHAIVRCVTMHGKAFLDAKRELHAQKQVDLSGKKPKTLKLKSAFEALHESKRYSVMNRRTGWVATSEWLNTHVKVAEDGKPHPKKEKGKLWILTIHIKIVGPNIDVRFSPSDGKPFRAVRCLSLEGGAVNAKLTSIVSGYEHLLTDDDDAEAHLI</sequence>
<gene>
    <name evidence="2" type="ORF">CCMP2556_LOCUS3057</name>
</gene>
<keyword evidence="1" id="KW-0175">Coiled coil</keyword>
<dbReference type="Proteomes" id="UP001642484">
    <property type="component" value="Unassembled WGS sequence"/>
</dbReference>
<keyword evidence="3" id="KW-1185">Reference proteome</keyword>
<accession>A0ABP0HTB9</accession>
<organism evidence="2 3">
    <name type="scientific">Durusdinium trenchii</name>
    <dbReference type="NCBI Taxonomy" id="1381693"/>
    <lineage>
        <taxon>Eukaryota</taxon>
        <taxon>Sar</taxon>
        <taxon>Alveolata</taxon>
        <taxon>Dinophyceae</taxon>
        <taxon>Suessiales</taxon>
        <taxon>Symbiodiniaceae</taxon>
        <taxon>Durusdinium</taxon>
    </lineage>
</organism>
<feature type="coiled-coil region" evidence="1">
    <location>
        <begin position="233"/>
        <end position="260"/>
    </location>
</feature>
<evidence type="ECO:0000256" key="1">
    <source>
        <dbReference type="SAM" id="Coils"/>
    </source>
</evidence>
<dbReference type="EMBL" id="CAXAMN010001170">
    <property type="protein sequence ID" value="CAK8992943.1"/>
    <property type="molecule type" value="Genomic_DNA"/>
</dbReference>
<protein>
    <submittedName>
        <fullName evidence="2">Uncharacterized protein</fullName>
    </submittedName>
</protein>
<feature type="coiled-coil region" evidence="1">
    <location>
        <begin position="117"/>
        <end position="144"/>
    </location>
</feature>
<comment type="caution">
    <text evidence="2">The sequence shown here is derived from an EMBL/GenBank/DDBJ whole genome shotgun (WGS) entry which is preliminary data.</text>
</comment>
<evidence type="ECO:0000313" key="3">
    <source>
        <dbReference type="Proteomes" id="UP001642484"/>
    </source>
</evidence>